<proteinExistence type="predicted"/>
<dbReference type="PROSITE" id="PS51257">
    <property type="entry name" value="PROKAR_LIPOPROTEIN"/>
    <property type="match status" value="1"/>
</dbReference>
<sequence length="451" mass="52061">MKLLKIAALVFVMCIMTTGCDTSSDLPENLLDDNIIYDKGNNELYTFINKSLDGTTLVLPDNSGEVGQINEVDSNIIAFQKRQDVNLKINKVGFVLISKNDKGYTLEDSYLEEGEEIEYASFYDLNNDGSDEVILLINNKSVTTMNVYSIKDNKVTRISKIKPTWLDDYKKYTQMKIKVGFIDNDLKLDILMMNYDSSSGEMYTTMLNYSNDNELFTTDAIKIPNVKNLNDLYLVIGKVYNNKKGVILSMPTLKKENGYATQILFMKDNKLKKVFNDDNLIFNSYYVPVRDENRDGILDIPVLNNNMIENFASNSKPSALVSWRKWNNKTGKDADTIFISQVYYNYKNNFKFLVPDNLANKLYIQKSIEGETPYYIFYYYDKSSKEPLELFEIGISAKNLVEDTKASPKMDSILAETDNNYYQLVVKNKDNFKKYDLTLENMKEYFSIIYE</sequence>
<dbReference type="EMBL" id="CP117523">
    <property type="protein sequence ID" value="WWD84178.1"/>
    <property type="molecule type" value="Genomic_DNA"/>
</dbReference>
<feature type="signal peptide" evidence="1">
    <location>
        <begin position="1"/>
        <end position="23"/>
    </location>
</feature>
<organism evidence="2 3">
    <name type="scientific">Terrisporobacter glycolicus ATCC 14880 = DSM 1288</name>
    <dbReference type="NCBI Taxonomy" id="1121315"/>
    <lineage>
        <taxon>Bacteria</taxon>
        <taxon>Bacillati</taxon>
        <taxon>Bacillota</taxon>
        <taxon>Clostridia</taxon>
        <taxon>Peptostreptococcales</taxon>
        <taxon>Peptostreptococcaceae</taxon>
        <taxon>Terrisporobacter</taxon>
    </lineage>
</organism>
<feature type="chain" id="PRO_5047392851" description="Repeat domain-containing protein" evidence="1">
    <location>
        <begin position="24"/>
        <end position="451"/>
    </location>
</feature>
<keyword evidence="1" id="KW-0732">Signal</keyword>
<dbReference type="InterPro" id="IPR028994">
    <property type="entry name" value="Integrin_alpha_N"/>
</dbReference>
<protein>
    <recommendedName>
        <fullName evidence="4">Repeat domain-containing protein</fullName>
    </recommendedName>
</protein>
<accession>A0ABZ2EXD4</accession>
<evidence type="ECO:0000313" key="3">
    <source>
        <dbReference type="Proteomes" id="UP001348492"/>
    </source>
</evidence>
<keyword evidence="3" id="KW-1185">Reference proteome</keyword>
<gene>
    <name evidence="2" type="ORF">TEGL_26010</name>
</gene>
<evidence type="ECO:0000313" key="2">
    <source>
        <dbReference type="EMBL" id="WWD84178.1"/>
    </source>
</evidence>
<evidence type="ECO:0000256" key="1">
    <source>
        <dbReference type="SAM" id="SignalP"/>
    </source>
</evidence>
<dbReference type="SUPFAM" id="SSF69318">
    <property type="entry name" value="Integrin alpha N-terminal domain"/>
    <property type="match status" value="1"/>
</dbReference>
<name>A0ABZ2EXD4_9FIRM</name>
<reference evidence="2 3" key="1">
    <citation type="journal article" date="2023" name="PLoS ONE">
        <title>Genome-based metabolic and phylogenomic analysis of three Terrisporobacter species.</title>
        <authorList>
            <person name="Boer T."/>
            <person name="Bengelsdorf F.R."/>
            <person name="Bomeke M."/>
            <person name="Daniel R."/>
            <person name="Poehlein A."/>
        </authorList>
    </citation>
    <scope>NUCLEOTIDE SEQUENCE [LARGE SCALE GENOMIC DNA]</scope>
    <source>
        <strain evidence="2 3">DSM 1288</strain>
    </source>
</reference>
<dbReference type="Proteomes" id="UP001348492">
    <property type="component" value="Chromosome"/>
</dbReference>
<dbReference type="RefSeq" id="WP_018592566.1">
    <property type="nucleotide sequence ID" value="NZ_CP117523.1"/>
</dbReference>
<evidence type="ECO:0008006" key="4">
    <source>
        <dbReference type="Google" id="ProtNLM"/>
    </source>
</evidence>